<dbReference type="PRINTS" id="PR01002">
    <property type="entry name" value="FLGFLGJ"/>
</dbReference>
<keyword evidence="9" id="KW-0326">Glycosidase</keyword>
<dbReference type="SMART" id="SM00047">
    <property type="entry name" value="LYZ2"/>
    <property type="match status" value="1"/>
</dbReference>
<evidence type="ECO:0000256" key="1">
    <source>
        <dbReference type="ARBA" id="ARBA00002954"/>
    </source>
</evidence>
<dbReference type="InterPro" id="IPR013377">
    <property type="entry name" value="FlgJ"/>
</dbReference>
<comment type="similarity">
    <text evidence="4">In the C-terminal section; belongs to the glycosyl hydrolase 73 family.</text>
</comment>
<dbReference type="PANTHER" id="PTHR33308:SF9">
    <property type="entry name" value="PEPTIDOGLYCAN HYDROLASE FLGJ"/>
    <property type="match status" value="1"/>
</dbReference>
<dbReference type="OrthoDB" id="289937at2"/>
<dbReference type="AlphaFoldDB" id="A0A317MY93"/>
<gene>
    <name evidence="13" type="ORF">C7443_103237</name>
</gene>
<evidence type="ECO:0000256" key="10">
    <source>
        <dbReference type="ARBA" id="ARBA00023316"/>
    </source>
</evidence>
<keyword evidence="6" id="KW-0574">Periplasm</keyword>
<evidence type="ECO:0000256" key="5">
    <source>
        <dbReference type="ARBA" id="ARBA00013433"/>
    </source>
</evidence>
<dbReference type="RefSeq" id="WP_110017815.1">
    <property type="nucleotide sequence ID" value="NZ_QGTJ01000003.1"/>
</dbReference>
<evidence type="ECO:0000256" key="6">
    <source>
        <dbReference type="ARBA" id="ARBA00022764"/>
    </source>
</evidence>
<comment type="function">
    <text evidence="1">Flagellum-specific muramidase which hydrolyzes the peptidoglycan layer to assemble the rod structure in the periplasmic space.</text>
</comment>
<comment type="subcellular location">
    <subcellularLocation>
        <location evidence="2">Periplasm</location>
    </subcellularLocation>
</comment>
<keyword evidence="13" id="KW-0282">Flagellum</keyword>
<comment type="caution">
    <text evidence="13">The sequence shown here is derived from an EMBL/GenBank/DDBJ whole genome shotgun (WGS) entry which is preliminary data.</text>
</comment>
<dbReference type="Gene3D" id="1.10.530.10">
    <property type="match status" value="1"/>
</dbReference>
<evidence type="ECO:0000256" key="2">
    <source>
        <dbReference type="ARBA" id="ARBA00004418"/>
    </source>
</evidence>
<dbReference type="GO" id="GO:0044780">
    <property type="term" value="P:bacterial-type flagellum assembly"/>
    <property type="evidence" value="ECO:0007669"/>
    <property type="project" value="InterPro"/>
</dbReference>
<organism evidence="13 14">
    <name type="scientific">Plasticicumulans acidivorans</name>
    <dbReference type="NCBI Taxonomy" id="886464"/>
    <lineage>
        <taxon>Bacteria</taxon>
        <taxon>Pseudomonadati</taxon>
        <taxon>Pseudomonadota</taxon>
        <taxon>Gammaproteobacteria</taxon>
        <taxon>Candidatus Competibacteraceae</taxon>
        <taxon>Plasticicumulans</taxon>
    </lineage>
</organism>
<dbReference type="Pfam" id="PF01832">
    <property type="entry name" value="Glucosaminidase"/>
    <property type="match status" value="1"/>
</dbReference>
<comment type="similarity">
    <text evidence="3">In the N-terminal section; belongs to the FlgJ family.</text>
</comment>
<evidence type="ECO:0000256" key="11">
    <source>
        <dbReference type="ARBA" id="ARBA00030835"/>
    </source>
</evidence>
<dbReference type="Pfam" id="PF10135">
    <property type="entry name" value="Rod-binding"/>
    <property type="match status" value="1"/>
</dbReference>
<evidence type="ECO:0000259" key="12">
    <source>
        <dbReference type="SMART" id="SM00047"/>
    </source>
</evidence>
<dbReference type="EMBL" id="QGTJ01000003">
    <property type="protein sequence ID" value="PWV63312.1"/>
    <property type="molecule type" value="Genomic_DNA"/>
</dbReference>
<feature type="domain" description="Mannosyl-glycoprotein endo-beta-N-acetylglucosamidase-like" evidence="12">
    <location>
        <begin position="153"/>
        <end position="309"/>
    </location>
</feature>
<dbReference type="GO" id="GO:0042597">
    <property type="term" value="C:periplasmic space"/>
    <property type="evidence" value="ECO:0007669"/>
    <property type="project" value="UniProtKB-SubCell"/>
</dbReference>
<reference evidence="13 14" key="1">
    <citation type="submission" date="2018-05" db="EMBL/GenBank/DDBJ databases">
        <title>Genomic Encyclopedia of Type Strains, Phase IV (KMG-IV): sequencing the most valuable type-strain genomes for metagenomic binning, comparative biology and taxonomic classification.</title>
        <authorList>
            <person name="Goeker M."/>
        </authorList>
    </citation>
    <scope>NUCLEOTIDE SEQUENCE [LARGE SCALE GENOMIC DNA]</scope>
    <source>
        <strain evidence="13 14">DSM 23606</strain>
    </source>
</reference>
<dbReference type="GO" id="GO:0016798">
    <property type="term" value="F:hydrolase activity, acting on glycosyl bonds"/>
    <property type="evidence" value="ECO:0007669"/>
    <property type="project" value="UniProtKB-KW"/>
</dbReference>
<evidence type="ECO:0000313" key="14">
    <source>
        <dbReference type="Proteomes" id="UP000246569"/>
    </source>
</evidence>
<keyword evidence="14" id="KW-1185">Reference proteome</keyword>
<accession>A0A317MY93</accession>
<evidence type="ECO:0000256" key="8">
    <source>
        <dbReference type="ARBA" id="ARBA00022801"/>
    </source>
</evidence>
<dbReference type="Gene3D" id="2.10.70.40">
    <property type="entry name" value="peptidoglycan hydrolase"/>
    <property type="match status" value="1"/>
</dbReference>
<keyword evidence="13" id="KW-0966">Cell projection</keyword>
<evidence type="ECO:0000256" key="9">
    <source>
        <dbReference type="ARBA" id="ARBA00023295"/>
    </source>
</evidence>
<keyword evidence="10" id="KW-0961">Cell wall biogenesis/degradation</keyword>
<evidence type="ECO:0000256" key="7">
    <source>
        <dbReference type="ARBA" id="ARBA00022795"/>
    </source>
</evidence>
<dbReference type="InterPro" id="IPR051056">
    <property type="entry name" value="Glycosyl_Hydrolase_73"/>
</dbReference>
<dbReference type="NCBIfam" id="TIGR02541">
    <property type="entry name" value="flagell_FlgJ"/>
    <property type="match status" value="1"/>
</dbReference>
<dbReference type="GO" id="GO:0071555">
    <property type="term" value="P:cell wall organization"/>
    <property type="evidence" value="ECO:0007669"/>
    <property type="project" value="UniProtKB-KW"/>
</dbReference>
<evidence type="ECO:0000256" key="3">
    <source>
        <dbReference type="ARBA" id="ARBA00006880"/>
    </source>
</evidence>
<dbReference type="PANTHER" id="PTHR33308">
    <property type="entry name" value="PEPTIDOGLYCAN HYDROLASE FLGJ"/>
    <property type="match status" value="1"/>
</dbReference>
<evidence type="ECO:0000256" key="4">
    <source>
        <dbReference type="ARBA" id="ARBA00007974"/>
    </source>
</evidence>
<dbReference type="GO" id="GO:0071973">
    <property type="term" value="P:bacterial-type flagellum-dependent cell motility"/>
    <property type="evidence" value="ECO:0007669"/>
    <property type="project" value="TreeGrafter"/>
</dbReference>
<keyword evidence="7" id="KW-1005">Bacterial flagellum biogenesis</keyword>
<dbReference type="GO" id="GO:0004040">
    <property type="term" value="F:amidase activity"/>
    <property type="evidence" value="ECO:0007669"/>
    <property type="project" value="InterPro"/>
</dbReference>
<keyword evidence="8" id="KW-0378">Hydrolase</keyword>
<dbReference type="InterPro" id="IPR002901">
    <property type="entry name" value="MGlyc_endo_b_GlcNAc-like_dom"/>
</dbReference>
<proteinExistence type="inferred from homology"/>
<protein>
    <recommendedName>
        <fullName evidence="5">Peptidoglycan hydrolase FlgJ</fullName>
    </recommendedName>
    <alternativeName>
        <fullName evidence="11">Muramidase FlgJ</fullName>
    </alternativeName>
</protein>
<sequence length="320" mass="33986">MVTTTLGADSAALGDFAGLARLRRGAAAGSPQATREVAQQFEAVFIGMMLKSMRAATPGDSLVDSDASRMARDLYDQQLAADLAKKGTFGVARMLLRQLDPQAAGAEPVPSGDGVAPALDGNALAALRRIEGIRRDAGLDAATPASSLPAAFKPGTPDAFVREVWPHAQAAAGELGVRPEVLVAQAALESGWGRSVPRHADGRSSHNLFGIKADRSWNGARVENSTLEYVDGVPQRQVDGFRAYASWGESFRDYARFIQQNPRYKQALENAADSSAYLHELHRAGYATDPAYPAKIQRILGSDALAEFLQTAAVKSAPRG</sequence>
<name>A0A317MY93_9GAMM</name>
<dbReference type="InterPro" id="IPR019301">
    <property type="entry name" value="Flagellar_prot_FlgJ_N"/>
</dbReference>
<dbReference type="Proteomes" id="UP000246569">
    <property type="component" value="Unassembled WGS sequence"/>
</dbReference>
<evidence type="ECO:0000313" key="13">
    <source>
        <dbReference type="EMBL" id="PWV63312.1"/>
    </source>
</evidence>
<keyword evidence="13" id="KW-0969">Cilium</keyword>